<evidence type="ECO:0000256" key="1">
    <source>
        <dbReference type="SAM" id="SignalP"/>
    </source>
</evidence>
<dbReference type="OrthoDB" id="4509278at2759"/>
<evidence type="ECO:0008006" key="4">
    <source>
        <dbReference type="Google" id="ProtNLM"/>
    </source>
</evidence>
<reference evidence="2 3" key="1">
    <citation type="submission" date="2016-04" db="EMBL/GenBank/DDBJ databases">
        <title>A degradative enzymes factory behind the ericoid mycorrhizal symbiosis.</title>
        <authorList>
            <consortium name="DOE Joint Genome Institute"/>
            <person name="Martino E."/>
            <person name="Morin E."/>
            <person name="Grelet G."/>
            <person name="Kuo A."/>
            <person name="Kohler A."/>
            <person name="Daghino S."/>
            <person name="Barry K."/>
            <person name="Choi C."/>
            <person name="Cichocki N."/>
            <person name="Clum A."/>
            <person name="Copeland A."/>
            <person name="Hainaut M."/>
            <person name="Haridas S."/>
            <person name="Labutti K."/>
            <person name="Lindquist E."/>
            <person name="Lipzen A."/>
            <person name="Khouja H.-R."/>
            <person name="Murat C."/>
            <person name="Ohm R."/>
            <person name="Olson A."/>
            <person name="Spatafora J."/>
            <person name="Veneault-Fourrey C."/>
            <person name="Henrissat B."/>
            <person name="Grigoriev I."/>
            <person name="Martin F."/>
            <person name="Perotto S."/>
        </authorList>
    </citation>
    <scope>NUCLEOTIDE SEQUENCE [LARGE SCALE GENOMIC DNA]</scope>
    <source>
        <strain evidence="2 3">F</strain>
    </source>
</reference>
<organism evidence="2 3">
    <name type="scientific">Hyaloscypha variabilis (strain UAMH 11265 / GT02V1 / F)</name>
    <name type="common">Meliniomyces variabilis</name>
    <dbReference type="NCBI Taxonomy" id="1149755"/>
    <lineage>
        <taxon>Eukaryota</taxon>
        <taxon>Fungi</taxon>
        <taxon>Dikarya</taxon>
        <taxon>Ascomycota</taxon>
        <taxon>Pezizomycotina</taxon>
        <taxon>Leotiomycetes</taxon>
        <taxon>Helotiales</taxon>
        <taxon>Hyaloscyphaceae</taxon>
        <taxon>Hyaloscypha</taxon>
        <taxon>Hyaloscypha variabilis</taxon>
    </lineage>
</organism>
<evidence type="ECO:0000313" key="2">
    <source>
        <dbReference type="EMBL" id="PMD47196.1"/>
    </source>
</evidence>
<feature type="signal peptide" evidence="1">
    <location>
        <begin position="1"/>
        <end position="18"/>
    </location>
</feature>
<keyword evidence="3" id="KW-1185">Reference proteome</keyword>
<evidence type="ECO:0000313" key="3">
    <source>
        <dbReference type="Proteomes" id="UP000235786"/>
    </source>
</evidence>
<dbReference type="Proteomes" id="UP000235786">
    <property type="component" value="Unassembled WGS sequence"/>
</dbReference>
<keyword evidence="1" id="KW-0732">Signal</keyword>
<sequence length="216" mass="22056">MYLSTICSLAASLAFVSAAPTKRYDTVDFTFNGAGDAAYTISVPFDGQSHDTDNIISISSVSVPSDCAIDISAQCTLTTVDVDATLVAQGPGVWTIGPPSIVISSILCTETISTPPPSYVTIEFDGANPSEGASFSLNIPLDGAAHNVNNALSISAVVETYGSIDLSTNCEFVGVNSNTAPAAAPVLSAAGSGRWQVGPPQTILSVACFLHANPGH</sequence>
<feature type="chain" id="PRO_5014430746" description="Ubiquitin 3 binding protein But2 C-terminal domain-containing protein" evidence="1">
    <location>
        <begin position="19"/>
        <end position="216"/>
    </location>
</feature>
<gene>
    <name evidence="2" type="ORF">L207DRAFT_627891</name>
</gene>
<dbReference type="AlphaFoldDB" id="A0A2J6S8W2"/>
<proteinExistence type="predicted"/>
<dbReference type="EMBL" id="KZ613938">
    <property type="protein sequence ID" value="PMD47196.1"/>
    <property type="molecule type" value="Genomic_DNA"/>
</dbReference>
<accession>A0A2J6S8W2</accession>
<name>A0A2J6S8W2_HYAVF</name>
<protein>
    <recommendedName>
        <fullName evidence="4">Ubiquitin 3 binding protein But2 C-terminal domain-containing protein</fullName>
    </recommendedName>
</protein>